<dbReference type="EMBL" id="JAVXUP010000497">
    <property type="protein sequence ID" value="KAK3026550.1"/>
    <property type="molecule type" value="Genomic_DNA"/>
</dbReference>
<evidence type="ECO:0000313" key="7">
    <source>
        <dbReference type="Proteomes" id="UP001188597"/>
    </source>
</evidence>
<sequence>MSSVGRSIDEPQEHKYDVIESVTIGPGTSLVQLMASIKRLLDPNGILNPYKVLPPYLMS</sequence>
<keyword evidence="3" id="KW-0285">Flavoprotein</keyword>
<keyword evidence="7" id="KW-1185">Reference proteome</keyword>
<evidence type="ECO:0000256" key="2">
    <source>
        <dbReference type="ARBA" id="ARBA00008000"/>
    </source>
</evidence>
<dbReference type="InterPro" id="IPR016171">
    <property type="entry name" value="Vanillyl_alc_oxidase_C-sub2"/>
</dbReference>
<dbReference type="InterPro" id="IPR004113">
    <property type="entry name" value="FAD-bd_oxidored_4_C"/>
</dbReference>
<evidence type="ECO:0000256" key="1">
    <source>
        <dbReference type="ARBA" id="ARBA00001974"/>
    </source>
</evidence>
<dbReference type="SUPFAM" id="SSF55103">
    <property type="entry name" value="FAD-linked oxidases, C-terminal domain"/>
    <property type="match status" value="1"/>
</dbReference>
<reference evidence="6" key="1">
    <citation type="submission" date="2022-12" db="EMBL/GenBank/DDBJ databases">
        <title>Draft genome assemblies for two species of Escallonia (Escalloniales).</title>
        <authorList>
            <person name="Chanderbali A."/>
            <person name="Dervinis C."/>
            <person name="Anghel I."/>
            <person name="Soltis D."/>
            <person name="Soltis P."/>
            <person name="Zapata F."/>
        </authorList>
    </citation>
    <scope>NUCLEOTIDE SEQUENCE</scope>
    <source>
        <strain evidence="6">UCBG64.0493</strain>
        <tissue evidence="6">Leaf</tissue>
    </source>
</reference>
<proteinExistence type="inferred from homology"/>
<dbReference type="GO" id="GO:0003824">
    <property type="term" value="F:catalytic activity"/>
    <property type="evidence" value="ECO:0007669"/>
    <property type="project" value="InterPro"/>
</dbReference>
<comment type="cofactor">
    <cofactor evidence="1">
        <name>FAD</name>
        <dbReference type="ChEBI" id="CHEBI:57692"/>
    </cofactor>
</comment>
<feature type="domain" description="FAD-binding oxidoreductase/transferase type 4 C-terminal" evidence="5">
    <location>
        <begin position="29"/>
        <end position="52"/>
    </location>
</feature>
<keyword evidence="4" id="KW-0274">FAD</keyword>
<protein>
    <recommendedName>
        <fullName evidence="5">FAD-binding oxidoreductase/transferase type 4 C-terminal domain-containing protein</fullName>
    </recommendedName>
</protein>
<name>A0AA89B3M1_9ASTE</name>
<evidence type="ECO:0000259" key="5">
    <source>
        <dbReference type="Pfam" id="PF02913"/>
    </source>
</evidence>
<dbReference type="AlphaFoldDB" id="A0AA89B3M1"/>
<dbReference type="GO" id="GO:0050660">
    <property type="term" value="F:flavin adenine dinucleotide binding"/>
    <property type="evidence" value="ECO:0007669"/>
    <property type="project" value="InterPro"/>
</dbReference>
<comment type="caution">
    <text evidence="6">The sequence shown here is derived from an EMBL/GenBank/DDBJ whole genome shotgun (WGS) entry which is preliminary data.</text>
</comment>
<evidence type="ECO:0000256" key="4">
    <source>
        <dbReference type="ARBA" id="ARBA00022827"/>
    </source>
</evidence>
<comment type="similarity">
    <text evidence="2">Belongs to the FAD-binding oxidoreductase/transferase type 4 family.</text>
</comment>
<gene>
    <name evidence="6" type="ORF">RJ639_041847</name>
</gene>
<dbReference type="Proteomes" id="UP001188597">
    <property type="component" value="Unassembled WGS sequence"/>
</dbReference>
<dbReference type="Pfam" id="PF02913">
    <property type="entry name" value="FAD-oxidase_C"/>
    <property type="match status" value="1"/>
</dbReference>
<accession>A0AA89B3M1</accession>
<dbReference type="InterPro" id="IPR016164">
    <property type="entry name" value="FAD-linked_Oxase-like_C"/>
</dbReference>
<organism evidence="6 7">
    <name type="scientific">Escallonia herrerae</name>
    <dbReference type="NCBI Taxonomy" id="1293975"/>
    <lineage>
        <taxon>Eukaryota</taxon>
        <taxon>Viridiplantae</taxon>
        <taxon>Streptophyta</taxon>
        <taxon>Embryophyta</taxon>
        <taxon>Tracheophyta</taxon>
        <taxon>Spermatophyta</taxon>
        <taxon>Magnoliopsida</taxon>
        <taxon>eudicotyledons</taxon>
        <taxon>Gunneridae</taxon>
        <taxon>Pentapetalae</taxon>
        <taxon>asterids</taxon>
        <taxon>campanulids</taxon>
        <taxon>Escalloniales</taxon>
        <taxon>Escalloniaceae</taxon>
        <taxon>Escallonia</taxon>
    </lineage>
</organism>
<evidence type="ECO:0000256" key="3">
    <source>
        <dbReference type="ARBA" id="ARBA00022630"/>
    </source>
</evidence>
<evidence type="ECO:0000313" key="6">
    <source>
        <dbReference type="EMBL" id="KAK3026550.1"/>
    </source>
</evidence>
<dbReference type="FunFam" id="1.10.45.10:FF:000001">
    <property type="entry name" value="D-lactate dehydrogenase mitochondrial"/>
    <property type="match status" value="1"/>
</dbReference>
<dbReference type="Gene3D" id="1.10.45.10">
    <property type="entry name" value="Vanillyl-alcohol Oxidase, Chain A, domain 4"/>
    <property type="match status" value="1"/>
</dbReference>